<dbReference type="EMBL" id="LS974625">
    <property type="protein sequence ID" value="CAG7862210.1"/>
    <property type="molecule type" value="Genomic_DNA"/>
</dbReference>
<dbReference type="AlphaFoldDB" id="A0A8D9CP43"/>
<proteinExistence type="predicted"/>
<protein>
    <submittedName>
        <fullName evidence="1">Uncharacterized protein</fullName>
    </submittedName>
</protein>
<organism evidence="1 2">
    <name type="scientific">Brassica campestris</name>
    <name type="common">Field mustard</name>
    <dbReference type="NCBI Taxonomy" id="3711"/>
    <lineage>
        <taxon>Eukaryota</taxon>
        <taxon>Viridiplantae</taxon>
        <taxon>Streptophyta</taxon>
        <taxon>Embryophyta</taxon>
        <taxon>Tracheophyta</taxon>
        <taxon>Spermatophyta</taxon>
        <taxon>Magnoliopsida</taxon>
        <taxon>eudicotyledons</taxon>
        <taxon>Gunneridae</taxon>
        <taxon>Pentapetalae</taxon>
        <taxon>rosids</taxon>
        <taxon>malvids</taxon>
        <taxon>Brassicales</taxon>
        <taxon>Brassicaceae</taxon>
        <taxon>Brassiceae</taxon>
        <taxon>Brassica</taxon>
    </lineage>
</organism>
<reference evidence="1 2" key="1">
    <citation type="submission" date="2021-07" db="EMBL/GenBank/DDBJ databases">
        <authorList>
            <consortium name="Genoscope - CEA"/>
            <person name="William W."/>
        </authorList>
    </citation>
    <scope>NUCLEOTIDE SEQUENCE [LARGE SCALE GENOMIC DNA]</scope>
</reference>
<evidence type="ECO:0000313" key="2">
    <source>
        <dbReference type="Proteomes" id="UP000694005"/>
    </source>
</evidence>
<accession>A0A8D9CP43</accession>
<dbReference type="Proteomes" id="UP000694005">
    <property type="component" value="Chromosome A09"/>
</dbReference>
<name>A0A8D9CP43_BRACM</name>
<dbReference type="Gramene" id="A09p26770.2_BraZ1">
    <property type="protein sequence ID" value="A09p26770.2_BraZ1.CDS.1"/>
    <property type="gene ID" value="A09g26770.2_BraZ1"/>
</dbReference>
<gene>
    <name evidence="1" type="ORF">BRAPAZ1V2_A09P26770.2</name>
</gene>
<evidence type="ECO:0000313" key="1">
    <source>
        <dbReference type="EMBL" id="CAG7862210.1"/>
    </source>
</evidence>
<sequence>MPSMDRLRVGVSMFPRIFFFAQATREHTAHLSGFSYSF</sequence>